<accession>A0A4Q4S858</accession>
<evidence type="ECO:0000313" key="2">
    <source>
        <dbReference type="EMBL" id="RYN46644.1"/>
    </source>
</evidence>
<protein>
    <submittedName>
        <fullName evidence="2">Uncharacterized protein</fullName>
    </submittedName>
</protein>
<gene>
    <name evidence="2" type="ORF">AA0114_g8232</name>
</gene>
<dbReference type="OrthoDB" id="5015991at2759"/>
<proteinExistence type="predicted"/>
<evidence type="ECO:0000256" key="1">
    <source>
        <dbReference type="SAM" id="MobiDB-lite"/>
    </source>
</evidence>
<evidence type="ECO:0000313" key="3">
    <source>
        <dbReference type="Proteomes" id="UP000292402"/>
    </source>
</evidence>
<name>A0A4Q4S858_9PLEO</name>
<dbReference type="EMBL" id="PDXA01000029">
    <property type="protein sequence ID" value="RYN46644.1"/>
    <property type="molecule type" value="Genomic_DNA"/>
</dbReference>
<dbReference type="AlphaFoldDB" id="A0A4Q4S858"/>
<reference evidence="3" key="1">
    <citation type="journal article" date="2019" name="bioRxiv">
        <title>Genomics, evolutionary history and diagnostics of the Alternaria alternata species group including apple and Asian pear pathotypes.</title>
        <authorList>
            <person name="Armitage A.D."/>
            <person name="Cockerton H.M."/>
            <person name="Sreenivasaprasad S."/>
            <person name="Woodhall J.W."/>
            <person name="Lane C.R."/>
            <person name="Harrison R.J."/>
            <person name="Clarkson J.P."/>
        </authorList>
    </citation>
    <scope>NUCLEOTIDE SEQUENCE [LARGE SCALE GENOMIC DNA]</scope>
    <source>
        <strain evidence="3">FERA 1082</strain>
    </source>
</reference>
<feature type="region of interest" description="Disordered" evidence="1">
    <location>
        <begin position="121"/>
        <end position="141"/>
    </location>
</feature>
<dbReference type="Proteomes" id="UP000292402">
    <property type="component" value="Unassembled WGS sequence"/>
</dbReference>
<organism evidence="2 3">
    <name type="scientific">Alternaria tenuissima</name>
    <dbReference type="NCBI Taxonomy" id="119927"/>
    <lineage>
        <taxon>Eukaryota</taxon>
        <taxon>Fungi</taxon>
        <taxon>Dikarya</taxon>
        <taxon>Ascomycota</taxon>
        <taxon>Pezizomycotina</taxon>
        <taxon>Dothideomycetes</taxon>
        <taxon>Pleosporomycetidae</taxon>
        <taxon>Pleosporales</taxon>
        <taxon>Pleosporineae</taxon>
        <taxon>Pleosporaceae</taxon>
        <taxon>Alternaria</taxon>
        <taxon>Alternaria sect. Alternaria</taxon>
        <taxon>Alternaria alternata complex</taxon>
    </lineage>
</organism>
<sequence>MVSIYGLTAKRARYGCVAGEVGERSSFRRINSGILLLEYQLHHIQFDSIFQSLTIDFDSLPSFATPDPANNLPLGYRPWPSLSKASYYPTILNAVAGPIKKVQCLNEKRQTSKLFHPETCASTTNTGSSAVTGSGATSDSTAPRIPTGTYCKLCEKINTKMRRRAAEVDRIGRWQREPHKFGASIEKSMEMIRSLDGEINELSCERNRRLQAIH</sequence>
<comment type="caution">
    <text evidence="2">The sequence shown here is derived from an EMBL/GenBank/DDBJ whole genome shotgun (WGS) entry which is preliminary data.</text>
</comment>